<evidence type="ECO:0008006" key="5">
    <source>
        <dbReference type="Google" id="ProtNLM"/>
    </source>
</evidence>
<evidence type="ECO:0000313" key="4">
    <source>
        <dbReference type="Proteomes" id="UP000004483"/>
    </source>
</evidence>
<evidence type="ECO:0000313" key="3">
    <source>
        <dbReference type="EMBL" id="EEJ39762.1"/>
    </source>
</evidence>
<accession>C2EWC6</accession>
<dbReference type="InterPro" id="IPR009951">
    <property type="entry name" value="Host-nuc_inhib_Gam"/>
</dbReference>
<dbReference type="Proteomes" id="UP000004483">
    <property type="component" value="Unassembled WGS sequence"/>
</dbReference>
<reference evidence="3 4" key="1">
    <citation type="submission" date="2009-01" db="EMBL/GenBank/DDBJ databases">
        <authorList>
            <person name="Qin X."/>
            <person name="Bachman B."/>
            <person name="Battles P."/>
            <person name="Bell A."/>
            <person name="Bess C."/>
            <person name="Bickham C."/>
            <person name="Chaboub L."/>
            <person name="Chen D."/>
            <person name="Coyle M."/>
            <person name="Deiros D.R."/>
            <person name="Dinh H."/>
            <person name="Forbes L."/>
            <person name="Fowler G."/>
            <person name="Francisco L."/>
            <person name="Fu Q."/>
            <person name="Gubbala S."/>
            <person name="Hale W."/>
            <person name="Han Y."/>
            <person name="Hemphill L."/>
            <person name="Highlander S.K."/>
            <person name="Hirani K."/>
            <person name="Hogues M."/>
            <person name="Jackson L."/>
            <person name="Jakkamsetti A."/>
            <person name="Javaid M."/>
            <person name="Jiang H."/>
            <person name="Korchina V."/>
            <person name="Kovar C."/>
            <person name="Lara F."/>
            <person name="Lee S."/>
            <person name="Mata R."/>
            <person name="Mathew T."/>
            <person name="Moen C."/>
            <person name="Morales K."/>
            <person name="Munidasa M."/>
            <person name="Nazareth L."/>
            <person name="Ngo R."/>
            <person name="Nguyen L."/>
            <person name="Okwuonu G."/>
            <person name="Ongeri F."/>
            <person name="Patil S."/>
            <person name="Petrosino J."/>
            <person name="Pham C."/>
            <person name="Pham P."/>
            <person name="Pu L.-L."/>
            <person name="Puazo M."/>
            <person name="Raj R."/>
            <person name="Reid J."/>
            <person name="Rouhana J."/>
            <person name="Saada N."/>
            <person name="Shang Y."/>
            <person name="Simmons D."/>
            <person name="Thornton R."/>
            <person name="Warren J."/>
            <person name="Weissenberger G."/>
            <person name="Zhang J."/>
            <person name="Zhang L."/>
            <person name="Zhou C."/>
            <person name="Zhu D."/>
            <person name="Muzny D."/>
            <person name="Worley K."/>
            <person name="Gibbs R."/>
        </authorList>
    </citation>
    <scope>NUCLEOTIDE SEQUENCE [LARGE SCALE GENOMIC DNA]</scope>
    <source>
        <strain evidence="3 4">ATCC 49540</strain>
    </source>
</reference>
<dbReference type="RefSeq" id="WP_003717382.1">
    <property type="nucleotide sequence ID" value="NZ_AZGL01000080.1"/>
</dbReference>
<name>C2EWC6_9LACO</name>
<evidence type="ECO:0000256" key="2">
    <source>
        <dbReference type="SAM" id="MobiDB-lite"/>
    </source>
</evidence>
<evidence type="ECO:0000256" key="1">
    <source>
        <dbReference type="SAM" id="Coils"/>
    </source>
</evidence>
<comment type="caution">
    <text evidence="3">The sequence shown here is derived from an EMBL/GenBank/DDBJ whole genome shotgun (WGS) entry which is preliminary data.</text>
</comment>
<dbReference type="AlphaFoldDB" id="C2EWC6"/>
<dbReference type="Pfam" id="PF07352">
    <property type="entry name" value="Phage_Mu_Gam"/>
    <property type="match status" value="1"/>
</dbReference>
<feature type="coiled-coil region" evidence="1">
    <location>
        <begin position="47"/>
        <end position="81"/>
    </location>
</feature>
<dbReference type="STRING" id="1423814.HMPREF0549_1762"/>
<gene>
    <name evidence="3" type="ORF">HMPREF0549_1762</name>
</gene>
<dbReference type="HOGENOM" id="CLU_1446001_0_0_9"/>
<dbReference type="OrthoDB" id="9554099at2"/>
<keyword evidence="1" id="KW-0175">Coiled coil</keyword>
<dbReference type="EMBL" id="ACGV01000193">
    <property type="protein sequence ID" value="EEJ39762.1"/>
    <property type="molecule type" value="Genomic_DNA"/>
</dbReference>
<sequence>MMKTNAIEKDQEVKEQQPKRYQIEDKQGLIWTFQKAEQVRQEIAGKKKMMEKSIEFYQQQIKDLQAELDNFKSIAMQYAQEQIDEDPNWEFKDSPFGRIVQSKPSTSLQVADEQALVNRYKGTEFVKHVEEDKLRWGDLKKTLSSPDGEHVVNSDGELVDDVKVVTKPSKIEIKHKNEKGSWVTKED</sequence>
<protein>
    <recommendedName>
        <fullName evidence="5">Bacteriophage Mu Gam like protein</fullName>
    </recommendedName>
</protein>
<feature type="region of interest" description="Disordered" evidence="2">
    <location>
        <begin position="1"/>
        <end position="20"/>
    </location>
</feature>
<organism evidence="3 4">
    <name type="scientific">Limosilactobacillus vaginalis DSM 5837 = ATCC 49540</name>
    <dbReference type="NCBI Taxonomy" id="1423814"/>
    <lineage>
        <taxon>Bacteria</taxon>
        <taxon>Bacillati</taxon>
        <taxon>Bacillota</taxon>
        <taxon>Bacilli</taxon>
        <taxon>Lactobacillales</taxon>
        <taxon>Lactobacillaceae</taxon>
        <taxon>Limosilactobacillus</taxon>
    </lineage>
</organism>
<proteinExistence type="predicted"/>